<comment type="caution">
    <text evidence="2">The sequence shown here is derived from an EMBL/GenBank/DDBJ whole genome shotgun (WGS) entry which is preliminary data.</text>
</comment>
<feature type="compositionally biased region" description="Acidic residues" evidence="1">
    <location>
        <begin position="179"/>
        <end position="195"/>
    </location>
</feature>
<proteinExistence type="predicted"/>
<sequence length="271" mass="29269">MLKRTRRADAGLIRVPRAEHVPTCHCSTYSHLEGHSMSQGGEAITESSNTALAIIIAERSAFALVTALAALSPPRFLRFICCATRYPYSASSGRRLSKALPLMYRREMKSGPGLGAGLLEKKRPQWMQRFVQEMRYRRPQWVRQRHLGRGLGRKGTGGVDVDVGGVGVGVNGSGGDKGDEGDEVDEGPDNVDDDDGDGDVVAICTAISSGSADGGGSGESGGVINDGPRWLDSFTWRWSAILRPLAPSPPRERLAMVRPRCLSKFGYVQTI</sequence>
<reference evidence="2 3" key="1">
    <citation type="submission" date="2016-10" db="EMBL/GenBank/DDBJ databases">
        <title>The genome sequence of Colletotrichum fioriniae PJ7.</title>
        <authorList>
            <person name="Baroncelli R."/>
        </authorList>
    </citation>
    <scope>NUCLEOTIDE SEQUENCE [LARGE SCALE GENOMIC DNA]</scope>
    <source>
        <strain evidence="2 3">IMI 384185</strain>
    </source>
</reference>
<feature type="region of interest" description="Disordered" evidence="1">
    <location>
        <begin position="162"/>
        <end position="195"/>
    </location>
</feature>
<dbReference type="RefSeq" id="XP_060354208.1">
    <property type="nucleotide sequence ID" value="XM_060486880.1"/>
</dbReference>
<evidence type="ECO:0000313" key="2">
    <source>
        <dbReference type="EMBL" id="KAK1545091.1"/>
    </source>
</evidence>
<keyword evidence="3" id="KW-1185">Reference proteome</keyword>
<dbReference type="Proteomes" id="UP001241169">
    <property type="component" value="Unassembled WGS sequence"/>
</dbReference>
<evidence type="ECO:0000256" key="1">
    <source>
        <dbReference type="SAM" id="MobiDB-lite"/>
    </source>
</evidence>
<protein>
    <submittedName>
        <fullName evidence="2">Uncharacterized protein</fullName>
    </submittedName>
</protein>
<feature type="compositionally biased region" description="Gly residues" evidence="1">
    <location>
        <begin position="162"/>
        <end position="175"/>
    </location>
</feature>
<dbReference type="GeneID" id="85370779"/>
<dbReference type="EMBL" id="MOPA01000002">
    <property type="protein sequence ID" value="KAK1545091.1"/>
    <property type="molecule type" value="Genomic_DNA"/>
</dbReference>
<name>A0ABQ9T1Q7_9PEZI</name>
<gene>
    <name evidence="2" type="ORF">CPAR01_02593</name>
</gene>
<evidence type="ECO:0000313" key="3">
    <source>
        <dbReference type="Proteomes" id="UP001241169"/>
    </source>
</evidence>
<organism evidence="2 3">
    <name type="scientific">Colletotrichum paranaense</name>
    <dbReference type="NCBI Taxonomy" id="1914294"/>
    <lineage>
        <taxon>Eukaryota</taxon>
        <taxon>Fungi</taxon>
        <taxon>Dikarya</taxon>
        <taxon>Ascomycota</taxon>
        <taxon>Pezizomycotina</taxon>
        <taxon>Sordariomycetes</taxon>
        <taxon>Hypocreomycetidae</taxon>
        <taxon>Glomerellales</taxon>
        <taxon>Glomerellaceae</taxon>
        <taxon>Colletotrichum</taxon>
        <taxon>Colletotrichum acutatum species complex</taxon>
    </lineage>
</organism>
<accession>A0ABQ9T1Q7</accession>